<dbReference type="InterPro" id="IPR006047">
    <property type="entry name" value="GH13_cat_dom"/>
</dbReference>
<sequence length="591" mass="63874">MGPDDSPFGPRLLPGGGVRFALVAPAWDAAWLEGVDPAGTVHRRLAMARDGAGVFWVDDPEAGPHTLYRFAGPNGAIPDPASRHQPFGVDGPSRVPAACRPPDWPGRPWAEAVIAEIHVGTATPEGTFAGLEKRLDHYAGLGLTALQLMPVAAWAGGRNWGYDGVLPFATVQPYGRPEDLARLVAAAHARGLMVFLDVVYNHLGPAGNPFPDPWPGLFHPRLATPWGPAPDFSRPLARRLVIDNALHWLETMNLDGLRLDAVDRIIADGPTPLLAELAARVAELPGRPRHLILENDANQAHWLARDARGAPRFHTAQWGDDGHHAAHVLATGERGAYYGDFQDDPATHLARALAEGFAYQGEASPHRGGAPRGTPSRHLPPAALVGYLQSHDQVGNRAFGDRLDSLAPAPAVAALEALFRLAPQIPMLFMGEEWGARTPFLFFTDFEPALGEAVRQGRLGELVRLPGFPADPRRTPPPDPQDPETFAASRLDWAEAETPDGAARLARTRALLAARRRHVVPLIDRLTRAGSWRRFGAAGLSVLWRAEEGAHISVTANLSSHPAAPPDPWPGPPFWRDGRPGDPWSVEWRAA</sequence>
<feature type="active site" description="Proton donor" evidence="15">
    <location>
        <position position="294"/>
    </location>
</feature>
<evidence type="ECO:0000256" key="2">
    <source>
        <dbReference type="ARBA" id="ARBA00005199"/>
    </source>
</evidence>
<dbReference type="Pfam" id="PF00128">
    <property type="entry name" value="Alpha-amylase"/>
    <property type="match status" value="1"/>
</dbReference>
<organism evidence="19 20">
    <name type="scientific">Roseospirillum parvum</name>
    <dbReference type="NCBI Taxonomy" id="83401"/>
    <lineage>
        <taxon>Bacteria</taxon>
        <taxon>Pseudomonadati</taxon>
        <taxon>Pseudomonadota</taxon>
        <taxon>Alphaproteobacteria</taxon>
        <taxon>Rhodospirillales</taxon>
        <taxon>Rhodospirillaceae</taxon>
        <taxon>Roseospirillum</taxon>
    </lineage>
</organism>
<dbReference type="InterPro" id="IPR017853">
    <property type="entry name" value="GH"/>
</dbReference>
<evidence type="ECO:0000259" key="18">
    <source>
        <dbReference type="SMART" id="SM00642"/>
    </source>
</evidence>
<dbReference type="RefSeq" id="WP_092618224.1">
    <property type="nucleotide sequence ID" value="NZ_FNCV01000004.1"/>
</dbReference>
<feature type="active site" description="Nucleophile" evidence="15">
    <location>
        <position position="260"/>
    </location>
</feature>
<evidence type="ECO:0000256" key="5">
    <source>
        <dbReference type="ARBA" id="ARBA00015938"/>
    </source>
</evidence>
<comment type="catalytic activity">
    <reaction evidence="12 14">
        <text>hydrolysis of (1-&gt;4)-alpha-D-glucosidic linkage in 4-alpha-D-[(1-&gt;4)-alpha-D-glucanosyl]n trehalose to yield trehalose and (1-&gt;4)-alpha-D-glucan.</text>
        <dbReference type="EC" id="3.2.1.141"/>
    </reaction>
</comment>
<dbReference type="Gene3D" id="1.10.10.760">
    <property type="entry name" value="E-set domains of sugar-utilizing enzymes"/>
    <property type="match status" value="1"/>
</dbReference>
<evidence type="ECO:0000313" key="19">
    <source>
        <dbReference type="EMBL" id="SDH14220.1"/>
    </source>
</evidence>
<proteinExistence type="inferred from homology"/>
<evidence type="ECO:0000256" key="3">
    <source>
        <dbReference type="ARBA" id="ARBA00008061"/>
    </source>
</evidence>
<protein>
    <recommendedName>
        <fullName evidence="5 13">Malto-oligosyltrehalose trehalohydrolase</fullName>
        <shortName evidence="14">MTHase</shortName>
        <ecNumber evidence="4 13">3.2.1.141</ecNumber>
    </recommendedName>
    <alternativeName>
        <fullName evidence="11 14">4-alpha-D-((1-&gt;4)-alpha-D-glucano)trehalose trehalohydrolase</fullName>
    </alternativeName>
    <alternativeName>
        <fullName evidence="10 14">Maltooligosyl trehalose trehalohydrolase</fullName>
    </alternativeName>
</protein>
<evidence type="ECO:0000256" key="1">
    <source>
        <dbReference type="ARBA" id="ARBA00004496"/>
    </source>
</evidence>
<keyword evidence="20" id="KW-1185">Reference proteome</keyword>
<dbReference type="GO" id="GO:0033942">
    <property type="term" value="F:4-alpha-D-(1-&gt;4)-alpha-D-glucanotrehalose trehalohydrolase activity"/>
    <property type="evidence" value="ECO:0007669"/>
    <property type="project" value="UniProtKB-EC"/>
</dbReference>
<dbReference type="Gene3D" id="3.20.20.80">
    <property type="entry name" value="Glycosidases"/>
    <property type="match status" value="1"/>
</dbReference>
<dbReference type="GO" id="GO:0005737">
    <property type="term" value="C:cytoplasm"/>
    <property type="evidence" value="ECO:0007669"/>
    <property type="project" value="UniProtKB-SubCell"/>
</dbReference>
<evidence type="ECO:0000256" key="8">
    <source>
        <dbReference type="ARBA" id="ARBA00023277"/>
    </source>
</evidence>
<keyword evidence="8" id="KW-0119">Carbohydrate metabolism</keyword>
<keyword evidence="6" id="KW-0963">Cytoplasm</keyword>
<dbReference type="InterPro" id="IPR013783">
    <property type="entry name" value="Ig-like_fold"/>
</dbReference>
<evidence type="ECO:0000256" key="17">
    <source>
        <dbReference type="SAM" id="MobiDB-lite"/>
    </source>
</evidence>
<evidence type="ECO:0000256" key="4">
    <source>
        <dbReference type="ARBA" id="ARBA00012268"/>
    </source>
</evidence>
<keyword evidence="7 14" id="KW-0378">Hydrolase</keyword>
<dbReference type="GO" id="GO:0005992">
    <property type="term" value="P:trehalose biosynthetic process"/>
    <property type="evidence" value="ECO:0007669"/>
    <property type="project" value="UniProtKB-UniRule"/>
</dbReference>
<dbReference type="Proteomes" id="UP000217076">
    <property type="component" value="Unassembled WGS sequence"/>
</dbReference>
<dbReference type="AlphaFoldDB" id="A0A1G8A174"/>
<dbReference type="PANTHER" id="PTHR43651">
    <property type="entry name" value="1,4-ALPHA-GLUCAN-BRANCHING ENZYME"/>
    <property type="match status" value="1"/>
</dbReference>
<feature type="compositionally biased region" description="Pro residues" evidence="17">
    <location>
        <begin position="563"/>
        <end position="573"/>
    </location>
</feature>
<comment type="similarity">
    <text evidence="3 14">Belongs to the glycosyl hydrolase 13 family.</text>
</comment>
<evidence type="ECO:0000256" key="12">
    <source>
        <dbReference type="ARBA" id="ARBA00034013"/>
    </source>
</evidence>
<dbReference type="EMBL" id="FNCV01000004">
    <property type="protein sequence ID" value="SDH14220.1"/>
    <property type="molecule type" value="Genomic_DNA"/>
</dbReference>
<evidence type="ECO:0000256" key="11">
    <source>
        <dbReference type="ARBA" id="ARBA00033284"/>
    </source>
</evidence>
<dbReference type="SUPFAM" id="SSF81296">
    <property type="entry name" value="E set domains"/>
    <property type="match status" value="1"/>
</dbReference>
<dbReference type="SMART" id="SM00642">
    <property type="entry name" value="Aamy"/>
    <property type="match status" value="1"/>
</dbReference>
<dbReference type="CDD" id="cd11325">
    <property type="entry name" value="AmyAc_GTHase"/>
    <property type="match status" value="1"/>
</dbReference>
<dbReference type="PIRSF" id="PIRSF006337">
    <property type="entry name" value="Trehalose_TreZ"/>
    <property type="match status" value="1"/>
</dbReference>
<keyword evidence="9 14" id="KW-0326">Glycosidase</keyword>
<dbReference type="InterPro" id="IPR044901">
    <property type="entry name" value="Trehalose_TreZ_E-set_sf"/>
</dbReference>
<comment type="subcellular location">
    <subcellularLocation>
        <location evidence="1 15">Cytoplasm</location>
    </subcellularLocation>
</comment>
<gene>
    <name evidence="19" type="ORF">SAMN05421742_104276</name>
</gene>
<dbReference type="OrthoDB" id="9800174at2"/>
<evidence type="ECO:0000256" key="13">
    <source>
        <dbReference type="NCBIfam" id="TIGR02402"/>
    </source>
</evidence>
<comment type="pathway">
    <text evidence="2 14">Glycan biosynthesis; trehalose biosynthesis.</text>
</comment>
<evidence type="ECO:0000256" key="15">
    <source>
        <dbReference type="PIRSR" id="PIRSR006337-1"/>
    </source>
</evidence>
<evidence type="ECO:0000256" key="10">
    <source>
        <dbReference type="ARBA" id="ARBA00032057"/>
    </source>
</evidence>
<dbReference type="PANTHER" id="PTHR43651:SF11">
    <property type="entry name" value="MALTO-OLIGOSYLTREHALOSE TREHALOHYDROLASE"/>
    <property type="match status" value="1"/>
</dbReference>
<dbReference type="Gene3D" id="2.60.40.10">
    <property type="entry name" value="Immunoglobulins"/>
    <property type="match status" value="1"/>
</dbReference>
<evidence type="ECO:0000256" key="7">
    <source>
        <dbReference type="ARBA" id="ARBA00022801"/>
    </source>
</evidence>
<name>A0A1G8A174_9PROT</name>
<accession>A0A1G8A174</accession>
<reference evidence="20" key="1">
    <citation type="submission" date="2016-10" db="EMBL/GenBank/DDBJ databases">
        <authorList>
            <person name="Varghese N."/>
            <person name="Submissions S."/>
        </authorList>
    </citation>
    <scope>NUCLEOTIDE SEQUENCE [LARGE SCALE GENOMIC DNA]</scope>
    <source>
        <strain evidence="20">930I</strain>
    </source>
</reference>
<dbReference type="UniPathway" id="UPA00299"/>
<dbReference type="SUPFAM" id="SSF51445">
    <property type="entry name" value="(Trans)glycosidases"/>
    <property type="match status" value="1"/>
</dbReference>
<evidence type="ECO:0000313" key="20">
    <source>
        <dbReference type="Proteomes" id="UP000217076"/>
    </source>
</evidence>
<evidence type="ECO:0000256" key="16">
    <source>
        <dbReference type="PIRSR" id="PIRSR006337-3"/>
    </source>
</evidence>
<dbReference type="InterPro" id="IPR012768">
    <property type="entry name" value="Trehalose_TreZ"/>
</dbReference>
<feature type="domain" description="Glycosyl hydrolase family 13 catalytic" evidence="18">
    <location>
        <begin position="116"/>
        <end position="509"/>
    </location>
</feature>
<evidence type="ECO:0000256" key="9">
    <source>
        <dbReference type="ARBA" id="ARBA00023295"/>
    </source>
</evidence>
<feature type="region of interest" description="Disordered" evidence="17">
    <location>
        <begin position="558"/>
        <end position="581"/>
    </location>
</feature>
<dbReference type="InterPro" id="IPR014756">
    <property type="entry name" value="Ig_E-set"/>
</dbReference>
<feature type="site" description="Transition state stabilizer" evidence="16">
    <location>
        <position position="392"/>
    </location>
</feature>
<evidence type="ECO:0000256" key="6">
    <source>
        <dbReference type="ARBA" id="ARBA00022490"/>
    </source>
</evidence>
<dbReference type="STRING" id="83401.SAMN05421742_104276"/>
<dbReference type="EC" id="3.2.1.141" evidence="4 13"/>
<evidence type="ECO:0000256" key="14">
    <source>
        <dbReference type="PIRNR" id="PIRNR006337"/>
    </source>
</evidence>
<dbReference type="NCBIfam" id="TIGR02402">
    <property type="entry name" value="trehalose_TreZ"/>
    <property type="match status" value="1"/>
</dbReference>